<reference evidence="1 2" key="1">
    <citation type="journal article" date="2005" name="PLoS Biol.">
        <title>The genomes of Oryza sativa: a history of duplications.</title>
        <authorList>
            <person name="Yu J."/>
            <person name="Wang J."/>
            <person name="Lin W."/>
            <person name="Li S."/>
            <person name="Li H."/>
            <person name="Zhou J."/>
            <person name="Ni P."/>
            <person name="Dong W."/>
            <person name="Hu S."/>
            <person name="Zeng C."/>
            <person name="Zhang J."/>
            <person name="Zhang Y."/>
            <person name="Li R."/>
            <person name="Xu Z."/>
            <person name="Li S."/>
            <person name="Li X."/>
            <person name="Zheng H."/>
            <person name="Cong L."/>
            <person name="Lin L."/>
            <person name="Yin J."/>
            <person name="Geng J."/>
            <person name="Li G."/>
            <person name="Shi J."/>
            <person name="Liu J."/>
            <person name="Lv H."/>
            <person name="Li J."/>
            <person name="Wang J."/>
            <person name="Deng Y."/>
            <person name="Ran L."/>
            <person name="Shi X."/>
            <person name="Wang X."/>
            <person name="Wu Q."/>
            <person name="Li C."/>
            <person name="Ren X."/>
            <person name="Wang J."/>
            <person name="Wang X."/>
            <person name="Li D."/>
            <person name="Liu D."/>
            <person name="Zhang X."/>
            <person name="Ji Z."/>
            <person name="Zhao W."/>
            <person name="Sun Y."/>
            <person name="Zhang Z."/>
            <person name="Bao J."/>
            <person name="Han Y."/>
            <person name="Dong L."/>
            <person name="Ji J."/>
            <person name="Chen P."/>
            <person name="Wu S."/>
            <person name="Liu J."/>
            <person name="Xiao Y."/>
            <person name="Bu D."/>
            <person name="Tan J."/>
            <person name="Yang L."/>
            <person name="Ye C."/>
            <person name="Zhang J."/>
            <person name="Xu J."/>
            <person name="Zhou Y."/>
            <person name="Yu Y."/>
            <person name="Zhang B."/>
            <person name="Zhuang S."/>
            <person name="Wei H."/>
            <person name="Liu B."/>
            <person name="Lei M."/>
            <person name="Yu H."/>
            <person name="Li Y."/>
            <person name="Xu H."/>
            <person name="Wei S."/>
            <person name="He X."/>
            <person name="Fang L."/>
            <person name="Zhang Z."/>
            <person name="Zhang Y."/>
            <person name="Huang X."/>
            <person name="Su Z."/>
            <person name="Tong W."/>
            <person name="Li J."/>
            <person name="Tong Z."/>
            <person name="Li S."/>
            <person name="Ye J."/>
            <person name="Wang L."/>
            <person name="Fang L."/>
            <person name="Lei T."/>
            <person name="Chen C."/>
            <person name="Chen H."/>
            <person name="Xu Z."/>
            <person name="Li H."/>
            <person name="Huang H."/>
            <person name="Zhang F."/>
            <person name="Xu H."/>
            <person name="Li N."/>
            <person name="Zhao C."/>
            <person name="Li S."/>
            <person name="Dong L."/>
            <person name="Huang Y."/>
            <person name="Li L."/>
            <person name="Xi Y."/>
            <person name="Qi Q."/>
            <person name="Li W."/>
            <person name="Zhang B."/>
            <person name="Hu W."/>
            <person name="Zhang Y."/>
            <person name="Tian X."/>
            <person name="Jiao Y."/>
            <person name="Liang X."/>
            <person name="Jin J."/>
            <person name="Gao L."/>
            <person name="Zheng W."/>
            <person name="Hao B."/>
            <person name="Liu S."/>
            <person name="Wang W."/>
            <person name="Yuan L."/>
            <person name="Cao M."/>
            <person name="McDermott J."/>
            <person name="Samudrala R."/>
            <person name="Wang J."/>
            <person name="Wong G.K."/>
            <person name="Yang H."/>
        </authorList>
    </citation>
    <scope>NUCLEOTIDE SEQUENCE [LARGE SCALE GENOMIC DNA]</scope>
    <source>
        <strain evidence="2">cv. 93-11</strain>
    </source>
</reference>
<dbReference type="InterPro" id="IPR036514">
    <property type="entry name" value="SGNH_hydro_sf"/>
</dbReference>
<proteinExistence type="predicted"/>
<dbReference type="Gene3D" id="3.40.50.1110">
    <property type="entry name" value="SGNH hydrolase"/>
    <property type="match status" value="1"/>
</dbReference>
<accession>B8ABD3</accession>
<dbReference type="Gramene" id="BGIOSGA002043-TA">
    <property type="protein sequence ID" value="BGIOSGA002043-PA"/>
    <property type="gene ID" value="BGIOSGA002043"/>
</dbReference>
<protein>
    <recommendedName>
        <fullName evidence="3">GDSL esterase/lipase</fullName>
    </recommendedName>
</protein>
<dbReference type="Proteomes" id="UP000007015">
    <property type="component" value="Chromosome 1"/>
</dbReference>
<name>B8ABD3_ORYSI</name>
<evidence type="ECO:0000313" key="1">
    <source>
        <dbReference type="EMBL" id="EEC70268.1"/>
    </source>
</evidence>
<sequence>MAQLCDDRTTFVFWDAYHTSDATNQVIADRLYADMLQRFPVPPVPGMVPHPMYRPIPPPSPPQGNKLAALQLQLDAHPMDAKNKIH</sequence>
<dbReference type="AlphaFoldDB" id="B8ABD3"/>
<evidence type="ECO:0008006" key="3">
    <source>
        <dbReference type="Google" id="ProtNLM"/>
    </source>
</evidence>
<dbReference type="EMBL" id="CM000126">
    <property type="protein sequence ID" value="EEC70268.1"/>
    <property type="molecule type" value="Genomic_DNA"/>
</dbReference>
<organism evidence="1 2">
    <name type="scientific">Oryza sativa subsp. indica</name>
    <name type="common">Rice</name>
    <dbReference type="NCBI Taxonomy" id="39946"/>
    <lineage>
        <taxon>Eukaryota</taxon>
        <taxon>Viridiplantae</taxon>
        <taxon>Streptophyta</taxon>
        <taxon>Embryophyta</taxon>
        <taxon>Tracheophyta</taxon>
        <taxon>Spermatophyta</taxon>
        <taxon>Magnoliopsida</taxon>
        <taxon>Liliopsida</taxon>
        <taxon>Poales</taxon>
        <taxon>Poaceae</taxon>
        <taxon>BOP clade</taxon>
        <taxon>Oryzoideae</taxon>
        <taxon>Oryzeae</taxon>
        <taxon>Oryzinae</taxon>
        <taxon>Oryza</taxon>
        <taxon>Oryza sativa</taxon>
    </lineage>
</organism>
<dbReference type="HOGENOM" id="CLU_2501912_0_0_1"/>
<evidence type="ECO:0000313" key="2">
    <source>
        <dbReference type="Proteomes" id="UP000007015"/>
    </source>
</evidence>
<keyword evidence="2" id="KW-1185">Reference proteome</keyword>
<gene>
    <name evidence="1" type="ORF">OsI_01080</name>
</gene>